<dbReference type="InterPro" id="IPR012347">
    <property type="entry name" value="Ferritin-like"/>
</dbReference>
<dbReference type="AlphaFoldDB" id="A0A0X8X594"/>
<proteinExistence type="predicted"/>
<dbReference type="RefSeq" id="WP_096354310.1">
    <property type="nucleotide sequence ID" value="NZ_AP017313.1"/>
</dbReference>
<dbReference type="OrthoDB" id="9795032at2"/>
<accession>A0A0X8X594</accession>
<dbReference type="EMBL" id="AP017313">
    <property type="protein sequence ID" value="BAU55835.1"/>
    <property type="molecule type" value="Genomic_DNA"/>
</dbReference>
<reference evidence="1 2" key="1">
    <citation type="submission" date="2015-12" db="EMBL/GenBank/DDBJ databases">
        <title>Genome sequence of Mucilaginibacter gotjawali.</title>
        <authorList>
            <person name="Lee J.S."/>
            <person name="Lee K.C."/>
            <person name="Kim K.K."/>
            <person name="Lee B.W."/>
        </authorList>
    </citation>
    <scope>NUCLEOTIDE SEQUENCE [LARGE SCALE GENOMIC DNA]</scope>
    <source>
        <strain evidence="1 2">SA3-7</strain>
    </source>
</reference>
<gene>
    <name evidence="1" type="ORF">MgSA37_04027</name>
</gene>
<dbReference type="PANTHER" id="PTHR34400:SF4">
    <property type="entry name" value="MEMBRANE PROTEIN"/>
    <property type="match status" value="1"/>
</dbReference>
<sequence>MLQNKFFSADSEVTPANLGEAIQQAIEIEIATIPVYLYTYYSINRVPDQDAISGSLVQELVKSGRPVKEANKIALDLSAEIMVYANKAGALIMSVAIEEMLHMALSSNLKQALAGLPELIGKSPSVWPACLPGHEPEFPINRAKLSLDQLVTFLKIESPDPLPEKTLLEKAIPYKTIGLFYKMIMDCIENNDLPYNTHSPQLLPGNAYYAQNNIDTVYYDKEHNPHFTNAPDSGDLLYVKDRESAIHAIHCIVEQGEGFPGAQGFDADGTVDCGKMIPADYDDFDKKELSHFEKFAQIYCHYKTLNEQFNKLGIGKIEISDYFVVNVAKNPKTADYPAHIRPVSEFLNGVYTYLFVMVENCYKKSGNTQYELFMFGIHKSMIFILNSVCGDIMKLKYKVHEDGKEKEYVAAPTFEDYPFGLISSPKSQLLELYTAAVAVYPTISYLGQRVQDLPDVGL</sequence>
<dbReference type="Proteomes" id="UP000218263">
    <property type="component" value="Chromosome"/>
</dbReference>
<dbReference type="InterPro" id="IPR026820">
    <property type="entry name" value="VioB/RebD_dom"/>
</dbReference>
<organism evidence="1 2">
    <name type="scientific">Mucilaginibacter gotjawali</name>
    <dbReference type="NCBI Taxonomy" id="1550579"/>
    <lineage>
        <taxon>Bacteria</taxon>
        <taxon>Pseudomonadati</taxon>
        <taxon>Bacteroidota</taxon>
        <taxon>Sphingobacteriia</taxon>
        <taxon>Sphingobacteriales</taxon>
        <taxon>Sphingobacteriaceae</taxon>
        <taxon>Mucilaginibacter</taxon>
    </lineage>
</organism>
<keyword evidence="2" id="KW-1185">Reference proteome</keyword>
<dbReference type="Pfam" id="PF12902">
    <property type="entry name" value="Ferritin-like"/>
    <property type="match status" value="1"/>
</dbReference>
<name>A0A0X8X594_9SPHI</name>
<evidence type="ECO:0000313" key="1">
    <source>
        <dbReference type="EMBL" id="BAU55835.1"/>
    </source>
</evidence>
<evidence type="ECO:0000313" key="2">
    <source>
        <dbReference type="Proteomes" id="UP000218263"/>
    </source>
</evidence>
<protein>
    <submittedName>
        <fullName evidence="1">Ferritin-like protein</fullName>
    </submittedName>
</protein>
<dbReference type="KEGG" id="mgot:MgSA37_04027"/>
<dbReference type="PANTHER" id="PTHR34400">
    <property type="match status" value="1"/>
</dbReference>
<dbReference type="Gene3D" id="1.20.1260.10">
    <property type="match status" value="1"/>
</dbReference>